<protein>
    <submittedName>
        <fullName evidence="4">Peptidase S9</fullName>
    </submittedName>
</protein>
<evidence type="ECO:0000313" key="4">
    <source>
        <dbReference type="EMBL" id="KRG60515.1"/>
    </source>
</evidence>
<dbReference type="PANTHER" id="PTHR11731:SF118">
    <property type="entry name" value="BLR1971 PROTEIN"/>
    <property type="match status" value="1"/>
</dbReference>
<dbReference type="SUPFAM" id="SSF53474">
    <property type="entry name" value="alpha/beta-Hydrolases"/>
    <property type="match status" value="1"/>
</dbReference>
<dbReference type="RefSeq" id="WP_055765473.1">
    <property type="nucleotide sequence ID" value="NZ_LDJG01000002.1"/>
</dbReference>
<keyword evidence="1" id="KW-0732">Signal</keyword>
<dbReference type="Pfam" id="PF00326">
    <property type="entry name" value="Peptidase_S9"/>
    <property type="match status" value="1"/>
</dbReference>
<feature type="chain" id="PRO_5045753316" evidence="1">
    <location>
        <begin position="28"/>
        <end position="777"/>
    </location>
</feature>
<evidence type="ECO:0000259" key="3">
    <source>
        <dbReference type="Pfam" id="PF00930"/>
    </source>
</evidence>
<sequence length="777" mass="87519">MLRSGTIHRHLRGWLLALSCASLPAFAQDTAPPTPDEAAFARSLQLREQWMYLTTGLAGPATWIDGERYRYRRTAPGGFEFVVRRVGQAQAEAAFDQVRLATALSPLLGRGVDGRRLPFADYEMDKDGKALRAWVDNAWVRCELGAEYRCARWSESGPSPRPRGWGVVRDLSVAADATPQRSPDGRMEAFVRDGSVLLRTLADGSSRVLARDGADNDFYDPESIVWSPDSSRFLVLRVKPGDARRVTRVETSPRDQVQPRVRTQLYPKPGDAVDIDRPVIFEVASGRRVEVPTALFPNPYEISAPQFRADSRTLAFRYTERGFQRVRLIEVDAHTGAARSVVEERSDTFVNSWWQRADFHDVGRRGERIVWMSERDGWNHLYVVDGRSGRLRQLTRGPWAVRQIVKVDEARGQIWFAANGREPGDPYLQHFYRIDLDGRNLVHMTPGEGWHELSLSPDMAHYVDTWSRLDQPNVTELRDARDGRLLDTLERGDASALFAAGYRAPETFSAPGRDGKTPIWGLVVRPTHYDPSRRYPVIESIYAGPHDSHVQKKFWPFDNQSSNERLIGAQALADLGFIVVQIDGMGTMNRSKAFHDVAWKNLGDAGFPDRIAWHKAMAARDPSYDISGGVGVYGASAGGQNALNALEFHPEFYTVAVAYNGCYDNRMDKLSWNEQWMGWPVDESYARASGVDNAHRLRGQLLLIVGEQDENVDPASTYQVADALIRAGKDFDLLTVPGTGHGVGRSQEPIDYIQRRKFDFFVRHLLKRPTPAWNARD</sequence>
<dbReference type="SUPFAM" id="SSF82171">
    <property type="entry name" value="DPP6 N-terminal domain-like"/>
    <property type="match status" value="1"/>
</dbReference>
<dbReference type="EMBL" id="LDJG01000002">
    <property type="protein sequence ID" value="KRG60515.1"/>
    <property type="molecule type" value="Genomic_DNA"/>
</dbReference>
<reference evidence="4 5" key="1">
    <citation type="submission" date="2015-05" db="EMBL/GenBank/DDBJ databases">
        <title>Genome sequencing and analysis of members of genus Stenotrophomonas.</title>
        <authorList>
            <person name="Patil P.P."/>
            <person name="Midha S."/>
            <person name="Patil P.B."/>
        </authorList>
    </citation>
    <scope>NUCLEOTIDE SEQUENCE [LARGE SCALE GENOMIC DNA]</scope>
    <source>
        <strain evidence="4 5">DSM 12575</strain>
    </source>
</reference>
<dbReference type="Pfam" id="PF00930">
    <property type="entry name" value="DPPIV_N"/>
    <property type="match status" value="1"/>
</dbReference>
<evidence type="ECO:0000313" key="5">
    <source>
        <dbReference type="Proteomes" id="UP000050902"/>
    </source>
</evidence>
<comment type="caution">
    <text evidence="4">The sequence shown here is derived from an EMBL/GenBank/DDBJ whole genome shotgun (WGS) entry which is preliminary data.</text>
</comment>
<feature type="domain" description="Dipeptidylpeptidase IV N-terminal" evidence="3">
    <location>
        <begin position="175"/>
        <end position="472"/>
    </location>
</feature>
<dbReference type="InterPro" id="IPR029058">
    <property type="entry name" value="AB_hydrolase_fold"/>
</dbReference>
<organism evidence="4 5">
    <name type="scientific">Stenotrophomonas nitritireducens</name>
    <dbReference type="NCBI Taxonomy" id="83617"/>
    <lineage>
        <taxon>Bacteria</taxon>
        <taxon>Pseudomonadati</taxon>
        <taxon>Pseudomonadota</taxon>
        <taxon>Gammaproteobacteria</taxon>
        <taxon>Lysobacterales</taxon>
        <taxon>Lysobacteraceae</taxon>
        <taxon>Stenotrophomonas</taxon>
    </lineage>
</organism>
<gene>
    <name evidence="4" type="ORF">ABB22_00980</name>
</gene>
<dbReference type="InterPro" id="IPR002469">
    <property type="entry name" value="Peptidase_S9B_N"/>
</dbReference>
<dbReference type="InterPro" id="IPR050278">
    <property type="entry name" value="Serine_Prot_S9B/DPPIV"/>
</dbReference>
<dbReference type="Gene3D" id="2.140.10.30">
    <property type="entry name" value="Dipeptidylpeptidase IV, N-terminal domain"/>
    <property type="match status" value="1"/>
</dbReference>
<keyword evidence="5" id="KW-1185">Reference proteome</keyword>
<evidence type="ECO:0000256" key="1">
    <source>
        <dbReference type="SAM" id="SignalP"/>
    </source>
</evidence>
<name>A0ABR5NNZ8_9GAMM</name>
<dbReference type="InterPro" id="IPR001375">
    <property type="entry name" value="Peptidase_S9_cat"/>
</dbReference>
<feature type="signal peptide" evidence="1">
    <location>
        <begin position="1"/>
        <end position="27"/>
    </location>
</feature>
<dbReference type="Proteomes" id="UP000050902">
    <property type="component" value="Unassembled WGS sequence"/>
</dbReference>
<proteinExistence type="predicted"/>
<evidence type="ECO:0000259" key="2">
    <source>
        <dbReference type="Pfam" id="PF00326"/>
    </source>
</evidence>
<dbReference type="Gene3D" id="3.40.50.1820">
    <property type="entry name" value="alpha/beta hydrolase"/>
    <property type="match status" value="1"/>
</dbReference>
<accession>A0ABR5NNZ8</accession>
<dbReference type="PANTHER" id="PTHR11731">
    <property type="entry name" value="PROTEASE FAMILY S9B,C DIPEPTIDYL-PEPTIDASE IV-RELATED"/>
    <property type="match status" value="1"/>
</dbReference>
<feature type="domain" description="Peptidase S9 prolyl oligopeptidase catalytic" evidence="2">
    <location>
        <begin position="569"/>
        <end position="765"/>
    </location>
</feature>